<dbReference type="STRING" id="1121326.CLMAG_37140"/>
<dbReference type="Proteomes" id="UP000076603">
    <property type="component" value="Unassembled WGS sequence"/>
</dbReference>
<dbReference type="SUPFAM" id="SSF88723">
    <property type="entry name" value="PIN domain-like"/>
    <property type="match status" value="1"/>
</dbReference>
<sequence length="80" mass="8788">MVLKRTYVLDTNVILYSPGAIFTFGDNDVVIPEVVLEELDTFKKDKNDLGANARHAARVIDKLRSEGKLSKGVKLPGGET</sequence>
<proteinExistence type="predicted"/>
<evidence type="ECO:0000313" key="3">
    <source>
        <dbReference type="Proteomes" id="UP000076603"/>
    </source>
</evidence>
<reference evidence="2 3" key="1">
    <citation type="submission" date="2016-04" db="EMBL/GenBank/DDBJ databases">
        <title>Genome sequence of Clostridium magnum DSM 2767.</title>
        <authorList>
            <person name="Poehlein A."/>
            <person name="Uhlig R."/>
            <person name="Fischer R."/>
            <person name="Bahl H."/>
            <person name="Daniel R."/>
        </authorList>
    </citation>
    <scope>NUCLEOTIDE SEQUENCE [LARGE SCALE GENOMIC DNA]</scope>
    <source>
        <strain evidence="2 3">DSM 2767</strain>
    </source>
</reference>
<name>A0A162S5K5_9CLOT</name>
<keyword evidence="3" id="KW-1185">Reference proteome</keyword>
<feature type="domain" description="PIN" evidence="1">
    <location>
        <begin position="7"/>
        <end position="68"/>
    </location>
</feature>
<dbReference type="PATRIC" id="fig|1121326.3.peg.3758"/>
<dbReference type="Gene3D" id="3.40.50.1010">
    <property type="entry name" value="5'-nuclease"/>
    <property type="match status" value="1"/>
</dbReference>
<gene>
    <name evidence="2" type="ORF">CLMAG_37140</name>
</gene>
<protein>
    <recommendedName>
        <fullName evidence="1">PIN domain-containing protein</fullName>
    </recommendedName>
</protein>
<evidence type="ECO:0000259" key="1">
    <source>
        <dbReference type="Pfam" id="PF13638"/>
    </source>
</evidence>
<dbReference type="AlphaFoldDB" id="A0A162S5K5"/>
<dbReference type="Pfam" id="PF13638">
    <property type="entry name" value="PIN_4"/>
    <property type="match status" value="1"/>
</dbReference>
<comment type="caution">
    <text evidence="2">The sequence shown here is derived from an EMBL/GenBank/DDBJ whole genome shotgun (WGS) entry which is preliminary data.</text>
</comment>
<accession>A0A162S5K5</accession>
<dbReference type="EMBL" id="LWAE01000004">
    <property type="protein sequence ID" value="KZL90803.1"/>
    <property type="molecule type" value="Genomic_DNA"/>
</dbReference>
<dbReference type="InterPro" id="IPR029060">
    <property type="entry name" value="PIN-like_dom_sf"/>
</dbReference>
<evidence type="ECO:0000313" key="2">
    <source>
        <dbReference type="EMBL" id="KZL90803.1"/>
    </source>
</evidence>
<dbReference type="InterPro" id="IPR002716">
    <property type="entry name" value="PIN_dom"/>
</dbReference>
<organism evidence="2 3">
    <name type="scientific">Clostridium magnum DSM 2767</name>
    <dbReference type="NCBI Taxonomy" id="1121326"/>
    <lineage>
        <taxon>Bacteria</taxon>
        <taxon>Bacillati</taxon>
        <taxon>Bacillota</taxon>
        <taxon>Clostridia</taxon>
        <taxon>Eubacteriales</taxon>
        <taxon>Clostridiaceae</taxon>
        <taxon>Clostridium</taxon>
    </lineage>
</organism>
<dbReference type="CDD" id="cd09883">
    <property type="entry name" value="PIN_VapC_PhoHL-ATPase"/>
    <property type="match status" value="1"/>
</dbReference>